<reference evidence="4 5" key="2">
    <citation type="submission" date="2020-07" db="EMBL/GenBank/DDBJ databases">
        <title>Genome assembly of wild tea tree DASZ reveals pedigree and selection history of tea varieties.</title>
        <authorList>
            <person name="Zhang W."/>
        </authorList>
    </citation>
    <scope>NUCLEOTIDE SEQUENCE [LARGE SCALE GENOMIC DNA]</scope>
    <source>
        <strain evidence="5">cv. G240</strain>
        <tissue evidence="4">Leaf</tissue>
    </source>
</reference>
<dbReference type="Pfam" id="PF12937">
    <property type="entry name" value="F-box-like"/>
    <property type="match status" value="1"/>
</dbReference>
<comment type="subcellular location">
    <subcellularLocation>
        <location evidence="1">Nucleus</location>
    </subcellularLocation>
</comment>
<dbReference type="AlphaFoldDB" id="A0A7J7GQ17"/>
<keyword evidence="5" id="KW-1185">Reference proteome</keyword>
<accession>A0A7J7GQ17</accession>
<dbReference type="PANTHER" id="PTHR12874">
    <property type="entry name" value="F-BOX ONLY PROTEIN 48-RELATED"/>
    <property type="match status" value="1"/>
</dbReference>
<gene>
    <name evidence="4" type="ORF">HYC85_020442</name>
</gene>
<evidence type="ECO:0000256" key="1">
    <source>
        <dbReference type="RuleBase" id="RU369085"/>
    </source>
</evidence>
<dbReference type="GO" id="GO:0005634">
    <property type="term" value="C:nucleus"/>
    <property type="evidence" value="ECO:0007669"/>
    <property type="project" value="UniProtKB-SubCell"/>
</dbReference>
<proteinExistence type="predicted"/>
<dbReference type="GO" id="GO:0016567">
    <property type="term" value="P:protein ubiquitination"/>
    <property type="evidence" value="ECO:0007669"/>
    <property type="project" value="UniProtKB-UniRule"/>
</dbReference>
<dbReference type="GO" id="GO:0009740">
    <property type="term" value="P:gibberellic acid mediated signaling pathway"/>
    <property type="evidence" value="ECO:0007669"/>
    <property type="project" value="TreeGrafter"/>
</dbReference>
<comment type="function">
    <text evidence="1">Acts as a component of a SCF E3 ubiquitin ligase complexes.</text>
</comment>
<dbReference type="Gene3D" id="1.20.1280.50">
    <property type="match status" value="1"/>
</dbReference>
<reference evidence="5" key="1">
    <citation type="journal article" date="2020" name="Nat. Commun.">
        <title>Genome assembly of wild tea tree DASZ reveals pedigree and selection history of tea varieties.</title>
        <authorList>
            <person name="Zhang W."/>
            <person name="Zhang Y."/>
            <person name="Qiu H."/>
            <person name="Guo Y."/>
            <person name="Wan H."/>
            <person name="Zhang X."/>
            <person name="Scossa F."/>
            <person name="Alseekh S."/>
            <person name="Zhang Q."/>
            <person name="Wang P."/>
            <person name="Xu L."/>
            <person name="Schmidt M.H."/>
            <person name="Jia X."/>
            <person name="Li D."/>
            <person name="Zhu A."/>
            <person name="Guo F."/>
            <person name="Chen W."/>
            <person name="Ni D."/>
            <person name="Usadel B."/>
            <person name="Fernie A.R."/>
            <person name="Wen W."/>
        </authorList>
    </citation>
    <scope>NUCLEOTIDE SEQUENCE [LARGE SCALE GENOMIC DNA]</scope>
    <source>
        <strain evidence="5">cv. G240</strain>
    </source>
</reference>
<dbReference type="EMBL" id="JACBKZ010000009">
    <property type="protein sequence ID" value="KAF5942800.1"/>
    <property type="molecule type" value="Genomic_DNA"/>
</dbReference>
<evidence type="ECO:0000313" key="5">
    <source>
        <dbReference type="Proteomes" id="UP000593564"/>
    </source>
</evidence>
<keyword evidence="1" id="KW-0539">Nucleus</keyword>
<organism evidence="4 5">
    <name type="scientific">Camellia sinensis</name>
    <name type="common">Tea plant</name>
    <name type="synonym">Thea sinensis</name>
    <dbReference type="NCBI Taxonomy" id="4442"/>
    <lineage>
        <taxon>Eukaryota</taxon>
        <taxon>Viridiplantae</taxon>
        <taxon>Streptophyta</taxon>
        <taxon>Embryophyta</taxon>
        <taxon>Tracheophyta</taxon>
        <taxon>Spermatophyta</taxon>
        <taxon>Magnoliopsida</taxon>
        <taxon>eudicotyledons</taxon>
        <taxon>Gunneridae</taxon>
        <taxon>Pentapetalae</taxon>
        <taxon>asterids</taxon>
        <taxon>Ericales</taxon>
        <taxon>Theaceae</taxon>
        <taxon>Camellia</taxon>
    </lineage>
</organism>
<dbReference type="Proteomes" id="UP000593564">
    <property type="component" value="Unassembled WGS sequence"/>
</dbReference>
<evidence type="ECO:0000259" key="3">
    <source>
        <dbReference type="PROSITE" id="PS50181"/>
    </source>
</evidence>
<feature type="compositionally biased region" description="Basic residues" evidence="2">
    <location>
        <begin position="272"/>
        <end position="284"/>
    </location>
</feature>
<sequence length="513" mass="57253">MANLTPNKEPNSFSFSDFPEDVQLCILSFLSPSELSSFASTSKPFVSLCRNDAKLWFALCDRRWGSKTQIRKWGNGKITYKQLYKALNEFENLIGFWRRSGHRKIAGLNSPPPPLAFFEWGSSFITGSRVSPSKSATYGVVKAPFLWISIMPNGAPVSFLDPECRFELFDDLVKSGELGLLENELVPVNVSFMGKNHVVVEENLSFAYSNSLEGRQIGISSVSSSGNLRGDENGVVEDVIGAKSGSPGSLLMSEIYQYFANRTSPGGDRASRKQRKREKGRQGRKKLEPEHFVKIDNCSPTPSRPLQGLWKVLIPGGQECSYSLQAVPTECENPESAISARAPNIPLERLQQNTRVGICDDMNLDFYLVTYDDIGGIACRRVGDSSQPFSDYSPVFWTSNTTFIQSPFCPEEEYIYDSRMHLRPLASADPVHGQSSWMENEVVSRILDINSSYDLVIPNLAGASANPQQVEGRIWQYRDGTFGFGFLRNNYIIDLKHIAQNGCILDIMELCSD</sequence>
<dbReference type="GO" id="GO:0031146">
    <property type="term" value="P:SCF-dependent proteasomal ubiquitin-dependent protein catabolic process"/>
    <property type="evidence" value="ECO:0007669"/>
    <property type="project" value="UniProtKB-UniRule"/>
</dbReference>
<dbReference type="InterPro" id="IPR036047">
    <property type="entry name" value="F-box-like_dom_sf"/>
</dbReference>
<feature type="region of interest" description="Disordered" evidence="2">
    <location>
        <begin position="262"/>
        <end position="286"/>
    </location>
</feature>
<keyword evidence="1" id="KW-0833">Ubl conjugation pathway</keyword>
<feature type="domain" description="F-box" evidence="3">
    <location>
        <begin position="12"/>
        <end position="59"/>
    </location>
</feature>
<comment type="pathway">
    <text evidence="1">Protein modification; protein ubiquitination.</text>
</comment>
<dbReference type="SUPFAM" id="SSF81383">
    <property type="entry name" value="F-box domain"/>
    <property type="match status" value="1"/>
</dbReference>
<dbReference type="PANTHER" id="PTHR12874:SF28">
    <property type="entry name" value="F-BOX PROTEIN"/>
    <property type="match status" value="1"/>
</dbReference>
<dbReference type="GO" id="GO:0005737">
    <property type="term" value="C:cytoplasm"/>
    <property type="evidence" value="ECO:0007669"/>
    <property type="project" value="TreeGrafter"/>
</dbReference>
<evidence type="ECO:0000313" key="4">
    <source>
        <dbReference type="EMBL" id="KAF5942800.1"/>
    </source>
</evidence>
<dbReference type="PROSITE" id="PS50181">
    <property type="entry name" value="FBOX"/>
    <property type="match status" value="1"/>
</dbReference>
<comment type="caution">
    <text evidence="4">The sequence shown here is derived from an EMBL/GenBank/DDBJ whole genome shotgun (WGS) entry which is preliminary data.</text>
</comment>
<dbReference type="GO" id="GO:0019005">
    <property type="term" value="C:SCF ubiquitin ligase complex"/>
    <property type="evidence" value="ECO:0007669"/>
    <property type="project" value="UniProtKB-UniRule"/>
</dbReference>
<protein>
    <recommendedName>
        <fullName evidence="1">F-box protein</fullName>
    </recommendedName>
</protein>
<comment type="subunit">
    <text evidence="1">Component of the SCF-type E3 ligase complex.</text>
</comment>
<name>A0A7J7GQ17_CAMSI</name>
<dbReference type="InterPro" id="IPR001810">
    <property type="entry name" value="F-box_dom"/>
</dbReference>
<evidence type="ECO:0000256" key="2">
    <source>
        <dbReference type="SAM" id="MobiDB-lite"/>
    </source>
</evidence>